<dbReference type="Proteomes" id="UP000639859">
    <property type="component" value="Unassembled WGS sequence"/>
</dbReference>
<feature type="transmembrane region" description="Helical" evidence="1">
    <location>
        <begin position="21"/>
        <end position="44"/>
    </location>
</feature>
<comment type="caution">
    <text evidence="2">The sequence shown here is derived from an EMBL/GenBank/DDBJ whole genome shotgun (WGS) entry which is preliminary data.</text>
</comment>
<keyword evidence="3" id="KW-1185">Reference proteome</keyword>
<gene>
    <name evidence="2" type="ORF">I4Q42_22910</name>
</gene>
<evidence type="ECO:0000256" key="1">
    <source>
        <dbReference type="SAM" id="Phobius"/>
    </source>
</evidence>
<reference evidence="2 3" key="1">
    <citation type="submission" date="2020-11" db="EMBL/GenBank/DDBJ databases">
        <title>genome sequence of strain KACC 18849.</title>
        <authorList>
            <person name="Gao J."/>
            <person name="Zhang X."/>
        </authorList>
    </citation>
    <scope>NUCLEOTIDE SEQUENCE [LARGE SCALE GENOMIC DNA]</scope>
    <source>
        <strain evidence="2 3">KACC 18849</strain>
    </source>
</reference>
<keyword evidence="1" id="KW-1133">Transmembrane helix</keyword>
<dbReference type="RefSeq" id="WP_198578413.1">
    <property type="nucleotide sequence ID" value="NZ_JADWOX010000023.1"/>
</dbReference>
<keyword evidence="1" id="KW-0472">Membrane</keyword>
<proteinExistence type="predicted"/>
<accession>A0ABS0T6N8</accession>
<dbReference type="EMBL" id="JADWOX010000023">
    <property type="protein sequence ID" value="MBI1686527.1"/>
    <property type="molecule type" value="Genomic_DNA"/>
</dbReference>
<sequence>MALAEDPRRHIRQRSLGQSTLCLGTVIAGLVVIAIALNILAGLLL</sequence>
<evidence type="ECO:0000313" key="3">
    <source>
        <dbReference type="Proteomes" id="UP000639859"/>
    </source>
</evidence>
<name>A0ABS0T6N8_9CAUL</name>
<protein>
    <submittedName>
        <fullName evidence="2">Uncharacterized protein</fullName>
    </submittedName>
</protein>
<keyword evidence="1" id="KW-0812">Transmembrane</keyword>
<evidence type="ECO:0000313" key="2">
    <source>
        <dbReference type="EMBL" id="MBI1686527.1"/>
    </source>
</evidence>
<organism evidence="2 3">
    <name type="scientific">Caulobacter hibisci</name>
    <dbReference type="NCBI Taxonomy" id="2035993"/>
    <lineage>
        <taxon>Bacteria</taxon>
        <taxon>Pseudomonadati</taxon>
        <taxon>Pseudomonadota</taxon>
        <taxon>Alphaproteobacteria</taxon>
        <taxon>Caulobacterales</taxon>
        <taxon>Caulobacteraceae</taxon>
        <taxon>Caulobacter</taxon>
    </lineage>
</organism>